<evidence type="ECO:0000256" key="1">
    <source>
        <dbReference type="SAM" id="MobiDB-lite"/>
    </source>
</evidence>
<evidence type="ECO:0000313" key="2">
    <source>
        <dbReference type="EMBL" id="PKY73567.1"/>
    </source>
</evidence>
<dbReference type="Proteomes" id="UP000235122">
    <property type="component" value="Unassembled WGS sequence"/>
</dbReference>
<dbReference type="AlphaFoldDB" id="A0A2I1IR26"/>
<proteinExistence type="predicted"/>
<dbReference type="EMBL" id="PKKO01000001">
    <property type="protein sequence ID" value="PKY73567.1"/>
    <property type="molecule type" value="Genomic_DNA"/>
</dbReference>
<evidence type="ECO:0008006" key="4">
    <source>
        <dbReference type="Google" id="ProtNLM"/>
    </source>
</evidence>
<feature type="region of interest" description="Disordered" evidence="1">
    <location>
        <begin position="80"/>
        <end position="100"/>
    </location>
</feature>
<name>A0A2I1IR26_9ACTO</name>
<reference evidence="2 3" key="1">
    <citation type="submission" date="2017-12" db="EMBL/GenBank/DDBJ databases">
        <title>Phylogenetic diversity of female urinary microbiome.</title>
        <authorList>
            <person name="Thomas-White K."/>
            <person name="Wolfe A.J."/>
        </authorList>
    </citation>
    <scope>NUCLEOTIDE SEQUENCE [LARGE SCALE GENOMIC DNA]</scope>
    <source>
        <strain evidence="2 3">UMB0402</strain>
    </source>
</reference>
<organism evidence="2 3">
    <name type="scientific">Winkia neuii</name>
    <dbReference type="NCBI Taxonomy" id="33007"/>
    <lineage>
        <taxon>Bacteria</taxon>
        <taxon>Bacillati</taxon>
        <taxon>Actinomycetota</taxon>
        <taxon>Actinomycetes</taxon>
        <taxon>Actinomycetales</taxon>
        <taxon>Actinomycetaceae</taxon>
        <taxon>Winkia</taxon>
    </lineage>
</organism>
<evidence type="ECO:0000313" key="3">
    <source>
        <dbReference type="Proteomes" id="UP000235122"/>
    </source>
</evidence>
<accession>A0A2I1IR26</accession>
<protein>
    <recommendedName>
        <fullName evidence="4">HNH endonuclease</fullName>
    </recommendedName>
</protein>
<keyword evidence="3" id="KW-1185">Reference proteome</keyword>
<gene>
    <name evidence="2" type="ORF">CYJ19_02035</name>
</gene>
<comment type="caution">
    <text evidence="2">The sequence shown here is derived from an EMBL/GenBank/DDBJ whole genome shotgun (WGS) entry which is preliminary data.</text>
</comment>
<sequence>MPNTARYCTTHAHQYEARRGTTTDRGYGSKHQRLRNKLKAQVEQGKAICPRCNKPIKASEAFDLGHKDDRRFYNGLEHAHCNRSAGGTNGARQANERQRT</sequence>